<dbReference type="Pfam" id="PF00089">
    <property type="entry name" value="Trypsin"/>
    <property type="match status" value="1"/>
</dbReference>
<dbReference type="GO" id="GO:0006508">
    <property type="term" value="P:proteolysis"/>
    <property type="evidence" value="ECO:0007669"/>
    <property type="project" value="InterPro"/>
</dbReference>
<evidence type="ECO:0000256" key="2">
    <source>
        <dbReference type="SAM" id="SignalP"/>
    </source>
</evidence>
<dbReference type="SUPFAM" id="SSF69318">
    <property type="entry name" value="Integrin alpha N-terminal domain"/>
    <property type="match status" value="1"/>
</dbReference>
<dbReference type="Gene3D" id="2.40.10.10">
    <property type="entry name" value="Trypsin-like serine proteases"/>
    <property type="match status" value="1"/>
</dbReference>
<dbReference type="InterPro" id="IPR018114">
    <property type="entry name" value="TRYPSIN_HIS"/>
</dbReference>
<protein>
    <recommendedName>
        <fullName evidence="3">Peptidase S1 domain-containing protein</fullName>
    </recommendedName>
</protein>
<dbReference type="PRINTS" id="PR00722">
    <property type="entry name" value="CHYMOTRYPSIN"/>
</dbReference>
<evidence type="ECO:0000313" key="5">
    <source>
        <dbReference type="Proteomes" id="UP000002139"/>
    </source>
</evidence>
<proteinExistence type="predicted"/>
<dbReference type="eggNOG" id="COG3591">
    <property type="taxonomic scope" value="Bacteria"/>
</dbReference>
<feature type="signal peptide" evidence="2">
    <location>
        <begin position="1"/>
        <end position="29"/>
    </location>
</feature>
<dbReference type="Proteomes" id="UP000002139">
    <property type="component" value="Chromosome"/>
</dbReference>
<dbReference type="PROSITE" id="PS50240">
    <property type="entry name" value="TRYPSIN_DOM"/>
    <property type="match status" value="1"/>
</dbReference>
<dbReference type="KEGG" id="scl:sce7824"/>
<dbReference type="PROSITE" id="PS00134">
    <property type="entry name" value="TRYPSIN_HIS"/>
    <property type="match status" value="1"/>
</dbReference>
<dbReference type="InterPro" id="IPR013517">
    <property type="entry name" value="FG-GAP"/>
</dbReference>
<organism evidence="4 5">
    <name type="scientific">Sorangium cellulosum (strain So ce56)</name>
    <name type="common">Polyangium cellulosum (strain So ce56)</name>
    <dbReference type="NCBI Taxonomy" id="448385"/>
    <lineage>
        <taxon>Bacteria</taxon>
        <taxon>Pseudomonadati</taxon>
        <taxon>Myxococcota</taxon>
        <taxon>Polyangia</taxon>
        <taxon>Polyangiales</taxon>
        <taxon>Polyangiaceae</taxon>
        <taxon>Sorangium</taxon>
    </lineage>
</organism>
<dbReference type="SMART" id="SM00020">
    <property type="entry name" value="Tryp_SPc"/>
    <property type="match status" value="1"/>
</dbReference>
<keyword evidence="1 2" id="KW-0732">Signal</keyword>
<dbReference type="eggNOG" id="COG3209">
    <property type="taxonomic scope" value="Bacteria"/>
</dbReference>
<dbReference type="InterPro" id="IPR043504">
    <property type="entry name" value="Peptidase_S1_PA_chymotrypsin"/>
</dbReference>
<dbReference type="PANTHER" id="PTHR46580:SF2">
    <property type="entry name" value="MAM DOMAIN-CONTAINING PROTEIN"/>
    <property type="match status" value="1"/>
</dbReference>
<dbReference type="PANTHER" id="PTHR46580">
    <property type="entry name" value="SENSOR KINASE-RELATED"/>
    <property type="match status" value="1"/>
</dbReference>
<dbReference type="Gene3D" id="2.130.10.130">
    <property type="entry name" value="Integrin alpha, N-terminal"/>
    <property type="match status" value="1"/>
</dbReference>
<gene>
    <name evidence="4" type="ordered locus">sce7824</name>
</gene>
<evidence type="ECO:0000256" key="1">
    <source>
        <dbReference type="ARBA" id="ARBA00022729"/>
    </source>
</evidence>
<accession>A9FBA7</accession>
<feature type="domain" description="Peptidase S1" evidence="3">
    <location>
        <begin position="48"/>
        <end position="268"/>
    </location>
</feature>
<dbReference type="InterPro" id="IPR001314">
    <property type="entry name" value="Peptidase_S1A"/>
</dbReference>
<dbReference type="EMBL" id="AM746676">
    <property type="protein sequence ID" value="CAN97994.1"/>
    <property type="molecule type" value="Genomic_DNA"/>
</dbReference>
<keyword evidence="5" id="KW-1185">Reference proteome</keyword>
<dbReference type="InterPro" id="IPR001254">
    <property type="entry name" value="Trypsin_dom"/>
</dbReference>
<dbReference type="Pfam" id="PF13517">
    <property type="entry name" value="FG-GAP_3"/>
    <property type="match status" value="1"/>
</dbReference>
<evidence type="ECO:0000259" key="3">
    <source>
        <dbReference type="PROSITE" id="PS50240"/>
    </source>
</evidence>
<dbReference type="InterPro" id="IPR009003">
    <property type="entry name" value="Peptidase_S1_PA"/>
</dbReference>
<dbReference type="STRING" id="448385.sce7824"/>
<dbReference type="InterPro" id="IPR028994">
    <property type="entry name" value="Integrin_alpha_N"/>
</dbReference>
<name>A9FBA7_SORC5</name>
<reference evidence="4 5" key="1">
    <citation type="journal article" date="2007" name="Nat. Biotechnol.">
        <title>Complete genome sequence of the myxobacterium Sorangium cellulosum.</title>
        <authorList>
            <person name="Schneiker S."/>
            <person name="Perlova O."/>
            <person name="Kaiser O."/>
            <person name="Gerth K."/>
            <person name="Alici A."/>
            <person name="Altmeyer M.O."/>
            <person name="Bartels D."/>
            <person name="Bekel T."/>
            <person name="Beyer S."/>
            <person name="Bode E."/>
            <person name="Bode H.B."/>
            <person name="Bolten C.J."/>
            <person name="Choudhuri J.V."/>
            <person name="Doss S."/>
            <person name="Elnakady Y.A."/>
            <person name="Frank B."/>
            <person name="Gaigalat L."/>
            <person name="Goesmann A."/>
            <person name="Groeger C."/>
            <person name="Gross F."/>
            <person name="Jelsbak L."/>
            <person name="Jelsbak L."/>
            <person name="Kalinowski J."/>
            <person name="Kegler C."/>
            <person name="Knauber T."/>
            <person name="Konietzny S."/>
            <person name="Kopp M."/>
            <person name="Krause L."/>
            <person name="Krug D."/>
            <person name="Linke B."/>
            <person name="Mahmud T."/>
            <person name="Martinez-Arias R."/>
            <person name="McHardy A.C."/>
            <person name="Merai M."/>
            <person name="Meyer F."/>
            <person name="Mormann S."/>
            <person name="Munoz-Dorado J."/>
            <person name="Perez J."/>
            <person name="Pradella S."/>
            <person name="Rachid S."/>
            <person name="Raddatz G."/>
            <person name="Rosenau F."/>
            <person name="Rueckert C."/>
            <person name="Sasse F."/>
            <person name="Scharfe M."/>
            <person name="Schuster S.C."/>
            <person name="Suen G."/>
            <person name="Treuner-Lange A."/>
            <person name="Velicer G.J."/>
            <person name="Vorholter F.-J."/>
            <person name="Weissman K.J."/>
            <person name="Welch R.D."/>
            <person name="Wenzel S.C."/>
            <person name="Whitworth D.E."/>
            <person name="Wilhelm S."/>
            <person name="Wittmann C."/>
            <person name="Bloecker H."/>
            <person name="Puehler A."/>
            <person name="Mueller R."/>
        </authorList>
    </citation>
    <scope>NUCLEOTIDE SEQUENCE [LARGE SCALE GENOMIC DNA]</scope>
    <source>
        <strain evidence="5">So ce56</strain>
    </source>
</reference>
<dbReference type="AlphaFoldDB" id="A9FBA7"/>
<dbReference type="HOGENOM" id="CLU_464512_0_0_7"/>
<sequence length="587" mass="62729">MMIESMTQEHVRLRRLLYPLLAASLAACAADPGGAGDFEETAEVASPIVDPTPAGPGDLLAMVKVSSSQGSCSGMVIAADTVLTAAHCFCEEGYVGDNGCSTDATVTFRPDPATPGARPRVLSGVAKIQPDYNPSWTERQIEHDVAVIKLNGVAPAHVKPFVVANDHPAEGSRVTIAGFGRTGADCSTPFGTLNFDAAEVGGYEDGHDILRFNDQVLCGGDSGGAVLNVEASRLYAVHSMNTWTVSHGWVSKGVTTGSEFDWIKSHMCPSSPSNECSGHGDTCSCSASTSLLWRHTNGQVAIWFMEGGDIVGEAYPGGQDPSLSWKIQGSGDFDGDGQSDVLWRHTNGQVAIWFMDGGAVVGQAYPGGQDPSLFWKVAGVGDFDGDGRSDVLWRDANGQLAIWFKGDAAQAAYPGYNNQPAPVDNAWKVQGIGDFDGDARSDILWRNTNGQVALWFMSGGTRVGEAYPGGQDPSLFWKVQAIGDFDGNLRSDILWRDESGQLAIWFGGEQGFDSPSYNNAHGPGDLAWQVQGVGDFDHDRRDDIVWRHTNGQVGIWLMHGAHFVGDLYPRQVDSGWAIKGMLHDAGR</sequence>
<dbReference type="GO" id="GO:0004252">
    <property type="term" value="F:serine-type endopeptidase activity"/>
    <property type="evidence" value="ECO:0007669"/>
    <property type="project" value="InterPro"/>
</dbReference>
<feature type="chain" id="PRO_5002738617" description="Peptidase S1 domain-containing protein" evidence="2">
    <location>
        <begin position="30"/>
        <end position="587"/>
    </location>
</feature>
<evidence type="ECO:0000313" key="4">
    <source>
        <dbReference type="EMBL" id="CAN97994.1"/>
    </source>
</evidence>
<dbReference type="SUPFAM" id="SSF50494">
    <property type="entry name" value="Trypsin-like serine proteases"/>
    <property type="match status" value="1"/>
</dbReference>